<keyword evidence="4" id="KW-0805">Transcription regulation</keyword>
<feature type="compositionally biased region" description="Basic and acidic residues" evidence="9">
    <location>
        <begin position="753"/>
        <end position="767"/>
    </location>
</feature>
<dbReference type="InterPro" id="IPR051232">
    <property type="entry name" value="ARID/SWI1_ChromRemod"/>
</dbReference>
<dbReference type="SMART" id="SM01014">
    <property type="entry name" value="ARID"/>
    <property type="match status" value="1"/>
</dbReference>
<feature type="compositionally biased region" description="Basic and acidic residues" evidence="9">
    <location>
        <begin position="523"/>
        <end position="534"/>
    </location>
</feature>
<evidence type="ECO:0000256" key="7">
    <source>
        <dbReference type="ARBA" id="ARBA00023163"/>
    </source>
</evidence>
<evidence type="ECO:0000256" key="1">
    <source>
        <dbReference type="ARBA" id="ARBA00004123"/>
    </source>
</evidence>
<feature type="compositionally biased region" description="Basic and acidic residues" evidence="9">
    <location>
        <begin position="466"/>
        <end position="475"/>
    </location>
</feature>
<comment type="subcellular location">
    <subcellularLocation>
        <location evidence="1">Nucleus</location>
    </subcellularLocation>
</comment>
<feature type="compositionally biased region" description="Basic and acidic residues" evidence="9">
    <location>
        <begin position="840"/>
        <end position="853"/>
    </location>
</feature>
<feature type="region of interest" description="Disordered" evidence="9">
    <location>
        <begin position="383"/>
        <end position="534"/>
    </location>
</feature>
<dbReference type="SMART" id="SM00501">
    <property type="entry name" value="BRIGHT"/>
    <property type="match status" value="1"/>
</dbReference>
<dbReference type="InterPro" id="IPR030408">
    <property type="entry name" value="ARID5B_ARID/BRIGHT_DNA-bd"/>
</dbReference>
<dbReference type="GO" id="GO:0006357">
    <property type="term" value="P:regulation of transcription by RNA polymerase II"/>
    <property type="evidence" value="ECO:0007669"/>
    <property type="project" value="TreeGrafter"/>
</dbReference>
<feature type="region of interest" description="Disordered" evidence="9">
    <location>
        <begin position="810"/>
        <end position="882"/>
    </location>
</feature>
<evidence type="ECO:0000256" key="2">
    <source>
        <dbReference type="ARBA" id="ARBA00010608"/>
    </source>
</evidence>
<dbReference type="Gene3D" id="1.10.150.60">
    <property type="entry name" value="ARID DNA-binding domain"/>
    <property type="match status" value="1"/>
</dbReference>
<dbReference type="Pfam" id="PF01388">
    <property type="entry name" value="ARID"/>
    <property type="match status" value="1"/>
</dbReference>
<dbReference type="GO" id="GO:0005634">
    <property type="term" value="C:nucleus"/>
    <property type="evidence" value="ECO:0007669"/>
    <property type="project" value="UniProtKB-SubCell"/>
</dbReference>
<dbReference type="FunFam" id="1.10.150.60:FF:000004">
    <property type="entry name" value="AT-rich interactive domain-containing protein 5B"/>
    <property type="match status" value="1"/>
</dbReference>
<feature type="compositionally biased region" description="Basic and acidic residues" evidence="9">
    <location>
        <begin position="417"/>
        <end position="433"/>
    </location>
</feature>
<gene>
    <name evidence="11" type="ORF">AGOR_G00200760</name>
</gene>
<name>A0A8T3CTN2_9TELE</name>
<feature type="compositionally biased region" description="Low complexity" evidence="9">
    <location>
        <begin position="859"/>
        <end position="880"/>
    </location>
</feature>
<dbReference type="AlphaFoldDB" id="A0A8T3CTN2"/>
<evidence type="ECO:0000256" key="6">
    <source>
        <dbReference type="ARBA" id="ARBA00023159"/>
    </source>
</evidence>
<dbReference type="CDD" id="cd16885">
    <property type="entry name" value="ARID_ARID5B"/>
    <property type="match status" value="1"/>
</dbReference>
<keyword evidence="6" id="KW-0010">Activator</keyword>
<evidence type="ECO:0000259" key="10">
    <source>
        <dbReference type="PROSITE" id="PS51011"/>
    </source>
</evidence>
<feature type="compositionally biased region" description="Polar residues" evidence="9">
    <location>
        <begin position="401"/>
        <end position="411"/>
    </location>
</feature>
<accession>A0A8T3CTN2</accession>
<feature type="region of interest" description="Disordered" evidence="9">
    <location>
        <begin position="918"/>
        <end position="938"/>
    </location>
</feature>
<dbReference type="OrthoDB" id="1938591at2759"/>
<organism evidence="11 12">
    <name type="scientific">Albula goreensis</name>
    <dbReference type="NCBI Taxonomy" id="1534307"/>
    <lineage>
        <taxon>Eukaryota</taxon>
        <taxon>Metazoa</taxon>
        <taxon>Chordata</taxon>
        <taxon>Craniata</taxon>
        <taxon>Vertebrata</taxon>
        <taxon>Euteleostomi</taxon>
        <taxon>Actinopterygii</taxon>
        <taxon>Neopterygii</taxon>
        <taxon>Teleostei</taxon>
        <taxon>Albuliformes</taxon>
        <taxon>Albulidae</taxon>
        <taxon>Albula</taxon>
    </lineage>
</organism>
<dbReference type="PROSITE" id="PS51011">
    <property type="entry name" value="ARID"/>
    <property type="match status" value="1"/>
</dbReference>
<evidence type="ECO:0000256" key="4">
    <source>
        <dbReference type="ARBA" id="ARBA00023015"/>
    </source>
</evidence>
<feature type="region of interest" description="Disordered" evidence="9">
    <location>
        <begin position="730"/>
        <end position="774"/>
    </location>
</feature>
<protein>
    <recommendedName>
        <fullName evidence="3">AT-rich interactive domain-containing protein 5B</fullName>
    </recommendedName>
</protein>
<dbReference type="InterPro" id="IPR001606">
    <property type="entry name" value="ARID_dom"/>
</dbReference>
<evidence type="ECO:0000313" key="12">
    <source>
        <dbReference type="Proteomes" id="UP000829720"/>
    </source>
</evidence>
<feature type="compositionally biased region" description="Basic and acidic residues" evidence="9">
    <location>
        <begin position="443"/>
        <end position="457"/>
    </location>
</feature>
<evidence type="ECO:0000256" key="5">
    <source>
        <dbReference type="ARBA" id="ARBA00023125"/>
    </source>
</evidence>
<dbReference type="PANTHER" id="PTHR13964:SF37">
    <property type="entry name" value="AT-RICH INTERACTIVE DOMAIN-CONTAINING PROTEIN 5B"/>
    <property type="match status" value="1"/>
</dbReference>
<dbReference type="EMBL" id="JAERUA010000019">
    <property type="protein sequence ID" value="KAI1886922.1"/>
    <property type="molecule type" value="Genomic_DNA"/>
</dbReference>
<keyword evidence="7" id="KW-0804">Transcription</keyword>
<feature type="compositionally biased region" description="Low complexity" evidence="9">
    <location>
        <begin position="733"/>
        <end position="745"/>
    </location>
</feature>
<evidence type="ECO:0000256" key="8">
    <source>
        <dbReference type="ARBA" id="ARBA00023242"/>
    </source>
</evidence>
<sequence length="1152" mass="127284">MEPNSLKWVGSPCDVKPEDPICIAELQLLWEERTTKQLLSSSKLYFLPEDTPQGRTVSHGEDEIIAASEKVIVKLDALVKWTVSDFSQWKCGLRAVPLKPAILRDLGRNGQREALQKYRESMLNSGLNFKDVLKEKAELGEDSEEKKVLVLSYPQYCRYRSVLARLRERPSTLLTDHVVLALGGIASLSNNTKILYCRDTFDHPTLIENESICDEFAPNLKGRPRKKKSSISQRRDSQGQSSGKEASSAEGKAPAKVKTDSKAVVAKPKNSSSCKKVATDEKPKVGAGEECRADEQAFLVALYKYMKERKTPIERIPYLGFKQINLWTMFQAAQKLGGYELITARRQWKNVYDELGGNPGSTSAATCTRRHYERLILPYERYTKGEEDKPLPPVKPRKQEAGTQEGASKTKVTAVKRPKEEQNQKLKNEKDAAMKGLEPSPVPDEKDRISEVAEMKQDTPLAQELALKEERKSSGEEEEEELQLIVKKEALSTSTQEKPLYRAPPWENGPSERALAEPPPPPEHPKFPDDLSTKLVEEAANGYPTSVPKTSLLSLMQEQRQEGTAELDSASTMGTVEQIASKESQNQVGMVLPTLQQRPLQAITVREKEEAASKEESCFSYTPALYPRGNPGIMSPLAKKKLLSQVSGTALPNNYSFGPPPPLINKKFTNGSIEELAGVPGPQGVGAETMVVNRPSVIQHAQSFKPRSTEEKAMGEAMCGKPESFNCDNACAPTQPQPQSQTNPTGEPYLVRADSHDGMEKAAEKKVPRPSQAPSFLCDFYSSPHLHSLYRHTEHHLSKEQLTKYLSREAPFSQDSESIQGFPPSKHSENHALSYGAHLSQKDKMPSGERSLDDQPTDLSLPKPSPLKLPSSKPPVRSLSHSMIQQDVSAAPLFPVGNNQISGVDYHPRACRVPPMTMSAPKKAMEPPPRTGTKLQNGRGEDIMGYKVEEMSRPILSAKNSPQNVCTARPLKRNPEEPESGPPEKKIRVVTPMHPAKDAASQARTPDPEGEGMKPAEPVHAIHVNSYVEGHKFPLHSPIFPGLYPGAFVSQVQDVCDSLGSHLPAGYSHHLQYLKNQAVISPLMPPFAIHSFMMQRQLLASAASPPHLYRHPTGATYGDLLHHGLYPMSALNPQPAFSPSQLPSVHPSTKLS</sequence>
<comment type="similarity">
    <text evidence="2">Belongs to the ARID5B family.</text>
</comment>
<feature type="region of interest" description="Disordered" evidence="9">
    <location>
        <begin position="218"/>
        <end position="264"/>
    </location>
</feature>
<keyword evidence="5" id="KW-0238">DNA-binding</keyword>
<dbReference type="InterPro" id="IPR036431">
    <property type="entry name" value="ARID_dom_sf"/>
</dbReference>
<evidence type="ECO:0000313" key="11">
    <source>
        <dbReference type="EMBL" id="KAI1886922.1"/>
    </source>
</evidence>
<evidence type="ECO:0000256" key="9">
    <source>
        <dbReference type="SAM" id="MobiDB-lite"/>
    </source>
</evidence>
<keyword evidence="12" id="KW-1185">Reference proteome</keyword>
<proteinExistence type="inferred from homology"/>
<dbReference type="Proteomes" id="UP000829720">
    <property type="component" value="Unassembled WGS sequence"/>
</dbReference>
<comment type="caution">
    <text evidence="11">The sequence shown here is derived from an EMBL/GenBank/DDBJ whole genome shotgun (WGS) entry which is preliminary data.</text>
</comment>
<feature type="domain" description="ARID" evidence="10">
    <location>
        <begin position="292"/>
        <end position="384"/>
    </location>
</feature>
<dbReference type="PANTHER" id="PTHR13964">
    <property type="entry name" value="RBP-RELATED"/>
    <property type="match status" value="1"/>
</dbReference>
<dbReference type="SUPFAM" id="SSF46774">
    <property type="entry name" value="ARID-like"/>
    <property type="match status" value="1"/>
</dbReference>
<feature type="region of interest" description="Disordered" evidence="9">
    <location>
        <begin position="961"/>
        <end position="1014"/>
    </location>
</feature>
<reference evidence="11" key="1">
    <citation type="submission" date="2021-01" db="EMBL/GenBank/DDBJ databases">
        <authorList>
            <person name="Zahm M."/>
            <person name="Roques C."/>
            <person name="Cabau C."/>
            <person name="Klopp C."/>
            <person name="Donnadieu C."/>
            <person name="Jouanno E."/>
            <person name="Lampietro C."/>
            <person name="Louis A."/>
            <person name="Herpin A."/>
            <person name="Echchiki A."/>
            <person name="Berthelot C."/>
            <person name="Parey E."/>
            <person name="Roest-Crollius H."/>
            <person name="Braasch I."/>
            <person name="Postlethwait J."/>
            <person name="Bobe J."/>
            <person name="Montfort J."/>
            <person name="Bouchez O."/>
            <person name="Begum T."/>
            <person name="Mejri S."/>
            <person name="Adams A."/>
            <person name="Chen W.-J."/>
            <person name="Guiguen Y."/>
        </authorList>
    </citation>
    <scope>NUCLEOTIDE SEQUENCE</scope>
    <source>
        <tissue evidence="11">Blood</tissue>
    </source>
</reference>
<keyword evidence="8" id="KW-0539">Nucleus</keyword>
<evidence type="ECO:0000256" key="3">
    <source>
        <dbReference type="ARBA" id="ARBA00013841"/>
    </source>
</evidence>
<dbReference type="GO" id="GO:0000976">
    <property type="term" value="F:transcription cis-regulatory region binding"/>
    <property type="evidence" value="ECO:0007669"/>
    <property type="project" value="TreeGrafter"/>
</dbReference>